<dbReference type="GO" id="GO:0046872">
    <property type="term" value="F:metal ion binding"/>
    <property type="evidence" value="ECO:0007669"/>
    <property type="project" value="UniProtKB-KW"/>
</dbReference>
<feature type="binding site" evidence="12">
    <location>
        <begin position="214"/>
        <end position="219"/>
    </location>
    <ligand>
        <name>ATP</name>
        <dbReference type="ChEBI" id="CHEBI:30616"/>
    </ligand>
</feature>
<comment type="similarity">
    <text evidence="12">Belongs to the carbohydrate kinase PfkB family. Ribokinase subfamily.</text>
</comment>
<comment type="similarity">
    <text evidence="1">Belongs to the carbohydrate kinase pfkB family.</text>
</comment>
<dbReference type="InterPro" id="IPR029056">
    <property type="entry name" value="Ribokinase-like"/>
</dbReference>
<dbReference type="PRINTS" id="PR00990">
    <property type="entry name" value="RIBOKINASE"/>
</dbReference>
<evidence type="ECO:0000256" key="7">
    <source>
        <dbReference type="ARBA" id="ARBA00022777"/>
    </source>
</evidence>
<feature type="binding site" evidence="12">
    <location>
        <begin position="245"/>
        <end position="246"/>
    </location>
    <ligand>
        <name>ATP</name>
        <dbReference type="ChEBI" id="CHEBI:30616"/>
    </ligand>
</feature>
<feature type="binding site" evidence="12">
    <location>
        <position position="276"/>
    </location>
    <ligand>
        <name>K(+)</name>
        <dbReference type="ChEBI" id="CHEBI:29103"/>
    </ligand>
</feature>
<keyword evidence="11 12" id="KW-0119">Carbohydrate metabolism</keyword>
<comment type="catalytic activity">
    <reaction evidence="12">
        <text>D-ribose + ATP = D-ribose 5-phosphate + ADP + H(+)</text>
        <dbReference type="Rhea" id="RHEA:13697"/>
        <dbReference type="ChEBI" id="CHEBI:15378"/>
        <dbReference type="ChEBI" id="CHEBI:30616"/>
        <dbReference type="ChEBI" id="CHEBI:47013"/>
        <dbReference type="ChEBI" id="CHEBI:78346"/>
        <dbReference type="ChEBI" id="CHEBI:456216"/>
        <dbReference type="EC" id="2.7.1.15"/>
    </reaction>
</comment>
<feature type="binding site" evidence="12">
    <location>
        <position position="281"/>
    </location>
    <ligand>
        <name>K(+)</name>
        <dbReference type="ChEBI" id="CHEBI:29103"/>
    </ligand>
</feature>
<name>A0A9D2TD11_9FIRM</name>
<evidence type="ECO:0000256" key="8">
    <source>
        <dbReference type="ARBA" id="ARBA00022840"/>
    </source>
</evidence>
<evidence type="ECO:0000256" key="10">
    <source>
        <dbReference type="ARBA" id="ARBA00022958"/>
    </source>
</evidence>
<dbReference type="AlphaFoldDB" id="A0A9D2TD11"/>
<gene>
    <name evidence="12" type="primary">rbsK</name>
    <name evidence="14" type="ORF">H9931_01720</name>
</gene>
<comment type="subcellular location">
    <subcellularLocation>
        <location evidence="12">Cytoplasm</location>
    </subcellularLocation>
</comment>
<feature type="active site" description="Proton acceptor" evidence="12">
    <location>
        <position position="246"/>
    </location>
</feature>
<dbReference type="InterPro" id="IPR002139">
    <property type="entry name" value="Ribo/fructo_kinase"/>
</dbReference>
<comment type="subunit">
    <text evidence="12">Homodimer.</text>
</comment>
<dbReference type="EMBL" id="DWWB01000005">
    <property type="protein sequence ID" value="HJC65424.1"/>
    <property type="molecule type" value="Genomic_DNA"/>
</dbReference>
<dbReference type="HAMAP" id="MF_01987">
    <property type="entry name" value="Ribokinase"/>
    <property type="match status" value="1"/>
</dbReference>
<sequence length="298" mass="32010">MKILNFGSLNIDYTYDVDHFVRGGETLSSKALHLFPGGKGLNQSIAVSRSGADVWHAGAVGKSDGEFLIKQLNEAGVNTDYVKRLEVPSGHAIIQRQPDGGNCILLFGGSNQEITRGMADEVLEHFGKGDYLLLQNEISEVGYIMKRAAEKGMRIVLNPSPMDEKIGKLPLETVDYFLLNEVEAESLCGEGANRPEAMLEKMANGFPKAKIVLTLGSQGSLYWDGEKMIKQPCYKVKAVDTTAAGDTFTGFFIGGLSQGMEGVKALDWAAIAAAVAVSRAGAATSIPSKEEVDRFSGI</sequence>
<evidence type="ECO:0000256" key="11">
    <source>
        <dbReference type="ARBA" id="ARBA00023277"/>
    </source>
</evidence>
<feature type="binding site" evidence="12">
    <location>
        <position position="246"/>
    </location>
    <ligand>
        <name>substrate</name>
    </ligand>
</feature>
<dbReference type="GO" id="GO:0005737">
    <property type="term" value="C:cytoplasm"/>
    <property type="evidence" value="ECO:0007669"/>
    <property type="project" value="UniProtKB-SubCell"/>
</dbReference>
<dbReference type="EC" id="2.7.1.15" evidence="2 12"/>
<evidence type="ECO:0000256" key="5">
    <source>
        <dbReference type="ARBA" id="ARBA00022723"/>
    </source>
</evidence>
<proteinExistence type="inferred from homology"/>
<organism evidence="14 15">
    <name type="scientific">Candidatus Enterocloster excrementigallinarum</name>
    <dbReference type="NCBI Taxonomy" id="2838558"/>
    <lineage>
        <taxon>Bacteria</taxon>
        <taxon>Bacillati</taxon>
        <taxon>Bacillota</taxon>
        <taxon>Clostridia</taxon>
        <taxon>Lachnospirales</taxon>
        <taxon>Lachnospiraceae</taxon>
        <taxon>Enterocloster</taxon>
    </lineage>
</organism>
<dbReference type="InterPro" id="IPR002173">
    <property type="entry name" value="Carboh/pur_kinase_PfkB_CS"/>
</dbReference>
<keyword evidence="6 12" id="KW-0547">Nucleotide-binding</keyword>
<evidence type="ECO:0000256" key="9">
    <source>
        <dbReference type="ARBA" id="ARBA00022842"/>
    </source>
</evidence>
<keyword evidence="12" id="KW-0963">Cytoplasm</keyword>
<evidence type="ECO:0000313" key="14">
    <source>
        <dbReference type="EMBL" id="HJC65424.1"/>
    </source>
</evidence>
<dbReference type="InterPro" id="IPR011877">
    <property type="entry name" value="Ribokinase"/>
</dbReference>
<keyword evidence="4 12" id="KW-0808">Transferase</keyword>
<dbReference type="GO" id="GO:0019303">
    <property type="term" value="P:D-ribose catabolic process"/>
    <property type="evidence" value="ECO:0007669"/>
    <property type="project" value="UniProtKB-UniRule"/>
</dbReference>
<dbReference type="Pfam" id="PF00294">
    <property type="entry name" value="PfkB"/>
    <property type="match status" value="1"/>
</dbReference>
<comment type="activity regulation">
    <text evidence="12">Activated by a monovalent cation that binds near, but not in, the active site. The most likely occupant of the site in vivo is potassium. Ion binding induces a conformational change that may alter substrate affinity.</text>
</comment>
<dbReference type="Proteomes" id="UP000823863">
    <property type="component" value="Unassembled WGS sequence"/>
</dbReference>
<keyword evidence="5 12" id="KW-0479">Metal-binding</keyword>
<comment type="caution">
    <text evidence="14">The sequence shown here is derived from an EMBL/GenBank/DDBJ whole genome shotgun (WGS) entry which is preliminary data.</text>
</comment>
<feature type="binding site" evidence="12">
    <location>
        <position position="180"/>
    </location>
    <ligand>
        <name>ATP</name>
        <dbReference type="ChEBI" id="CHEBI:30616"/>
    </ligand>
</feature>
<feature type="binding site" evidence="12">
    <location>
        <position position="285"/>
    </location>
    <ligand>
        <name>K(+)</name>
        <dbReference type="ChEBI" id="CHEBI:29103"/>
    </ligand>
</feature>
<feature type="binding site" evidence="12">
    <location>
        <position position="242"/>
    </location>
    <ligand>
        <name>K(+)</name>
        <dbReference type="ChEBI" id="CHEBI:29103"/>
    </ligand>
</feature>
<reference evidence="14" key="1">
    <citation type="journal article" date="2021" name="PeerJ">
        <title>Extensive microbial diversity within the chicken gut microbiome revealed by metagenomics and culture.</title>
        <authorList>
            <person name="Gilroy R."/>
            <person name="Ravi A."/>
            <person name="Getino M."/>
            <person name="Pursley I."/>
            <person name="Horton D.L."/>
            <person name="Alikhan N.F."/>
            <person name="Baker D."/>
            <person name="Gharbi K."/>
            <person name="Hall N."/>
            <person name="Watson M."/>
            <person name="Adriaenssens E.M."/>
            <person name="Foster-Nyarko E."/>
            <person name="Jarju S."/>
            <person name="Secka A."/>
            <person name="Antonio M."/>
            <person name="Oren A."/>
            <person name="Chaudhuri R.R."/>
            <person name="La Ragione R."/>
            <person name="Hildebrand F."/>
            <person name="Pallen M.J."/>
        </authorList>
    </citation>
    <scope>NUCLEOTIDE SEQUENCE</scope>
    <source>
        <strain evidence="14">CHK198-12963</strain>
    </source>
</reference>
<comment type="function">
    <text evidence="12">Catalyzes the phosphorylation of ribose at O-5 in a reaction requiring ATP and magnesium. The resulting D-ribose-5-phosphate can then be used either for sythesis of nucleotides, histidine, and tryptophan, or as a component of the pentose phosphate pathway.</text>
</comment>
<dbReference type="PROSITE" id="PS00583">
    <property type="entry name" value="PFKB_KINASES_1"/>
    <property type="match status" value="1"/>
</dbReference>
<comment type="cofactor">
    <cofactor evidence="12">
        <name>Mg(2+)</name>
        <dbReference type="ChEBI" id="CHEBI:18420"/>
    </cofactor>
    <text evidence="12">Requires a divalent cation, most likely magnesium in vivo, as an electrophilic catalyst to aid phosphoryl group transfer. It is the chelate of the metal and the nucleotide that is the actual substrate.</text>
</comment>
<keyword evidence="9 12" id="KW-0460">Magnesium</keyword>
<keyword evidence="7 12" id="KW-0418">Kinase</keyword>
<evidence type="ECO:0000256" key="12">
    <source>
        <dbReference type="HAMAP-Rule" id="MF_01987"/>
    </source>
</evidence>
<dbReference type="GO" id="GO:0005524">
    <property type="term" value="F:ATP binding"/>
    <property type="evidence" value="ECO:0007669"/>
    <property type="project" value="UniProtKB-UniRule"/>
</dbReference>
<evidence type="ECO:0000256" key="4">
    <source>
        <dbReference type="ARBA" id="ARBA00022679"/>
    </source>
</evidence>
<dbReference type="Gene3D" id="3.40.1190.20">
    <property type="match status" value="1"/>
</dbReference>
<feature type="binding site" evidence="12">
    <location>
        <begin position="38"/>
        <end position="42"/>
    </location>
    <ligand>
        <name>substrate</name>
    </ligand>
</feature>
<dbReference type="GO" id="GO:0004747">
    <property type="term" value="F:ribokinase activity"/>
    <property type="evidence" value="ECO:0007669"/>
    <property type="project" value="UniProtKB-UniRule"/>
</dbReference>
<keyword evidence="10 12" id="KW-0630">Potassium</keyword>
<feature type="binding site" evidence="12">
    <location>
        <position position="240"/>
    </location>
    <ligand>
        <name>K(+)</name>
        <dbReference type="ChEBI" id="CHEBI:29103"/>
    </ligand>
</feature>
<keyword evidence="8 12" id="KW-0067">ATP-binding</keyword>
<accession>A0A9D2TD11</accession>
<feature type="domain" description="Carbohydrate kinase PfkB" evidence="13">
    <location>
        <begin position="3"/>
        <end position="288"/>
    </location>
</feature>
<dbReference type="SUPFAM" id="SSF53613">
    <property type="entry name" value="Ribokinase-like"/>
    <property type="match status" value="1"/>
</dbReference>
<dbReference type="InterPro" id="IPR011611">
    <property type="entry name" value="PfkB_dom"/>
</dbReference>
<evidence type="ECO:0000256" key="2">
    <source>
        <dbReference type="ARBA" id="ARBA00012035"/>
    </source>
</evidence>
<protein>
    <recommendedName>
        <fullName evidence="3 12">Ribokinase</fullName>
        <shortName evidence="12">RK</shortName>
        <ecNumber evidence="2 12">2.7.1.15</ecNumber>
    </recommendedName>
</protein>
<dbReference type="CDD" id="cd01174">
    <property type="entry name" value="ribokinase"/>
    <property type="match status" value="1"/>
</dbReference>
<feature type="binding site" evidence="12">
    <location>
        <position position="279"/>
    </location>
    <ligand>
        <name>K(+)</name>
        <dbReference type="ChEBI" id="CHEBI:29103"/>
    </ligand>
</feature>
<evidence type="ECO:0000256" key="1">
    <source>
        <dbReference type="ARBA" id="ARBA00005380"/>
    </source>
</evidence>
<comment type="pathway">
    <text evidence="12">Carbohydrate metabolism; D-ribose degradation; D-ribose 5-phosphate from beta-D-ribopyranose: step 2/2.</text>
</comment>
<reference evidence="14" key="2">
    <citation type="submission" date="2021-04" db="EMBL/GenBank/DDBJ databases">
        <authorList>
            <person name="Gilroy R."/>
        </authorList>
    </citation>
    <scope>NUCLEOTIDE SEQUENCE</scope>
    <source>
        <strain evidence="14">CHK198-12963</strain>
    </source>
</reference>
<dbReference type="PANTHER" id="PTHR10584:SF166">
    <property type="entry name" value="RIBOKINASE"/>
    <property type="match status" value="1"/>
</dbReference>
<dbReference type="PANTHER" id="PTHR10584">
    <property type="entry name" value="SUGAR KINASE"/>
    <property type="match status" value="1"/>
</dbReference>
<evidence type="ECO:0000256" key="3">
    <source>
        <dbReference type="ARBA" id="ARBA00016943"/>
    </source>
</evidence>
<feature type="binding site" evidence="12">
    <location>
        <position position="137"/>
    </location>
    <ligand>
        <name>substrate</name>
    </ligand>
</feature>
<evidence type="ECO:0000259" key="13">
    <source>
        <dbReference type="Pfam" id="PF00294"/>
    </source>
</evidence>
<evidence type="ECO:0000256" key="6">
    <source>
        <dbReference type="ARBA" id="ARBA00022741"/>
    </source>
</evidence>
<feature type="binding site" evidence="12">
    <location>
        <begin position="10"/>
        <end position="12"/>
    </location>
    <ligand>
        <name>substrate</name>
    </ligand>
</feature>
<comment type="caution">
    <text evidence="12">Lacks conserved residue(s) required for the propagation of feature annotation.</text>
</comment>
<evidence type="ECO:0000313" key="15">
    <source>
        <dbReference type="Proteomes" id="UP000823863"/>
    </source>
</evidence>